<evidence type="ECO:0000313" key="5">
    <source>
        <dbReference type="EMBL" id="SEO15316.1"/>
    </source>
</evidence>
<dbReference type="Proteomes" id="UP000198893">
    <property type="component" value="Unassembled WGS sequence"/>
</dbReference>
<evidence type="ECO:0000313" key="6">
    <source>
        <dbReference type="Proteomes" id="UP000198893"/>
    </source>
</evidence>
<dbReference type="OrthoDB" id="5729110at2"/>
<dbReference type="RefSeq" id="WP_093114986.1">
    <property type="nucleotide sequence ID" value="NZ_FODS01000002.1"/>
</dbReference>
<keyword evidence="6" id="KW-1185">Reference proteome</keyword>
<accession>A0A1H8MDT1</accession>
<keyword evidence="2 3" id="KW-0732">Signal</keyword>
<dbReference type="InterPro" id="IPR034984">
    <property type="entry name" value="Imelysin-like_IPPA"/>
</dbReference>
<dbReference type="GO" id="GO:0030313">
    <property type="term" value="C:cell envelope"/>
    <property type="evidence" value="ECO:0007669"/>
    <property type="project" value="UniProtKB-SubCell"/>
</dbReference>
<reference evidence="5 6" key="1">
    <citation type="submission" date="2016-10" db="EMBL/GenBank/DDBJ databases">
        <authorList>
            <person name="de Groot N.N."/>
        </authorList>
    </citation>
    <scope>NUCLEOTIDE SEQUENCE [LARGE SCALE GENOMIC DNA]</scope>
    <source>
        <strain evidence="5 6">DSM 27842</strain>
    </source>
</reference>
<dbReference type="Pfam" id="PF09375">
    <property type="entry name" value="Peptidase_M75"/>
    <property type="match status" value="1"/>
</dbReference>
<protein>
    <recommendedName>
        <fullName evidence="4">Imelysin-like domain-containing protein</fullName>
    </recommendedName>
</protein>
<feature type="chain" id="PRO_5011491662" description="Imelysin-like domain-containing protein" evidence="3">
    <location>
        <begin position="19"/>
        <end position="328"/>
    </location>
</feature>
<evidence type="ECO:0000259" key="4">
    <source>
        <dbReference type="Pfam" id="PF09375"/>
    </source>
</evidence>
<sequence>MRQALAVLSLCLASPAIAGVDAALEEHVLPEMDRFATATEDLAGVAETDCRAEVLRPAYHDAFDAWLGVSHLRFGPMEEGGRALAIAFWPDNRGMVGRTVARLITDEDPVVQSVRDFAEVSVAGRGLYAMERLLYDPTLAAYGHGDYSCALAVAMARDLARLGRGLARDWQAHARSMETAGDQGNVTYIGPREAAQALYTALVSGLKFTADQRLGLPLGTFDRPRPNLAEARRSGRSLRNVILSLQALEGLATALADRPIPETTAAFARALEVARALEDPVFAGVTDPTGRLEVEILQQRIEALVAPVTNEIGVPLGVSTGFNATDGD</sequence>
<dbReference type="EMBL" id="FODS01000002">
    <property type="protein sequence ID" value="SEO15316.1"/>
    <property type="molecule type" value="Genomic_DNA"/>
</dbReference>
<dbReference type="InterPro" id="IPR038352">
    <property type="entry name" value="Imelysin_sf"/>
</dbReference>
<feature type="signal peptide" evidence="3">
    <location>
        <begin position="1"/>
        <end position="18"/>
    </location>
</feature>
<comment type="subcellular location">
    <subcellularLocation>
        <location evidence="1">Cell envelope</location>
    </subcellularLocation>
</comment>
<evidence type="ECO:0000256" key="3">
    <source>
        <dbReference type="SAM" id="SignalP"/>
    </source>
</evidence>
<gene>
    <name evidence="5" type="ORF">SAMN04490248_10234</name>
</gene>
<organism evidence="5 6">
    <name type="scientific">Salinihabitans flavidus</name>
    <dbReference type="NCBI Taxonomy" id="569882"/>
    <lineage>
        <taxon>Bacteria</taxon>
        <taxon>Pseudomonadati</taxon>
        <taxon>Pseudomonadota</taxon>
        <taxon>Alphaproteobacteria</taxon>
        <taxon>Rhodobacterales</taxon>
        <taxon>Roseobacteraceae</taxon>
        <taxon>Salinihabitans</taxon>
    </lineage>
</organism>
<feature type="domain" description="Imelysin-like" evidence="4">
    <location>
        <begin position="29"/>
        <end position="306"/>
    </location>
</feature>
<dbReference type="STRING" id="569882.SAMN04490248_10234"/>
<evidence type="ECO:0000256" key="2">
    <source>
        <dbReference type="ARBA" id="ARBA00022729"/>
    </source>
</evidence>
<dbReference type="CDD" id="cd14659">
    <property type="entry name" value="Imelysin-like_IPPA"/>
    <property type="match status" value="1"/>
</dbReference>
<evidence type="ECO:0000256" key="1">
    <source>
        <dbReference type="ARBA" id="ARBA00004196"/>
    </source>
</evidence>
<dbReference type="InterPro" id="IPR018976">
    <property type="entry name" value="Imelysin-like"/>
</dbReference>
<dbReference type="AlphaFoldDB" id="A0A1H8MDT1"/>
<name>A0A1H8MDT1_9RHOB</name>
<proteinExistence type="predicted"/>
<dbReference type="Gene3D" id="1.20.1420.20">
    <property type="entry name" value="M75 peptidase, HXXE motif"/>
    <property type="match status" value="1"/>
</dbReference>